<accession>A0A3S2YMH8</accession>
<proteinExistence type="predicted"/>
<evidence type="ECO:0000313" key="2">
    <source>
        <dbReference type="Proteomes" id="UP000286997"/>
    </source>
</evidence>
<protein>
    <submittedName>
        <fullName evidence="1">Uncharacterized protein</fullName>
    </submittedName>
</protein>
<dbReference type="Proteomes" id="UP000286997">
    <property type="component" value="Unassembled WGS sequence"/>
</dbReference>
<organism evidence="1 2">
    <name type="scientific">Methylobacterium oryzihabitans</name>
    <dbReference type="NCBI Taxonomy" id="2499852"/>
    <lineage>
        <taxon>Bacteria</taxon>
        <taxon>Pseudomonadati</taxon>
        <taxon>Pseudomonadota</taxon>
        <taxon>Alphaproteobacteria</taxon>
        <taxon>Hyphomicrobiales</taxon>
        <taxon>Methylobacteriaceae</taxon>
        <taxon>Methylobacterium</taxon>
    </lineage>
</organism>
<reference evidence="1 2" key="1">
    <citation type="submission" date="2019-01" db="EMBL/GenBank/DDBJ databases">
        <authorList>
            <person name="Chen W.-M."/>
        </authorList>
    </citation>
    <scope>NUCLEOTIDE SEQUENCE [LARGE SCALE GENOMIC DNA]</scope>
    <source>
        <strain evidence="1 2">TER-1</strain>
    </source>
</reference>
<comment type="caution">
    <text evidence="1">The sequence shown here is derived from an EMBL/GenBank/DDBJ whole genome shotgun (WGS) entry which is preliminary data.</text>
</comment>
<dbReference type="AlphaFoldDB" id="A0A3S2YMH8"/>
<evidence type="ECO:0000313" key="1">
    <source>
        <dbReference type="EMBL" id="RVU14497.1"/>
    </source>
</evidence>
<keyword evidence="2" id="KW-1185">Reference proteome</keyword>
<sequence>MDAAEVSRAEGDARREALLALHAERETLERRLALARQQRLYLTDEGATRAAQDDERALLRDLDRVMTRIRAAEVQSRPGSRKW</sequence>
<gene>
    <name evidence="1" type="ORF">EOE48_23185</name>
</gene>
<name>A0A3S2YMH8_9HYPH</name>
<dbReference type="EMBL" id="SACP01000030">
    <property type="protein sequence ID" value="RVU14497.1"/>
    <property type="molecule type" value="Genomic_DNA"/>
</dbReference>